<protein>
    <submittedName>
        <fullName evidence="1">Predicted ester cyclase</fullName>
    </submittedName>
</protein>
<dbReference type="GO" id="GO:0030638">
    <property type="term" value="P:polyketide metabolic process"/>
    <property type="evidence" value="ECO:0007669"/>
    <property type="project" value="InterPro"/>
</dbReference>
<proteinExistence type="predicted"/>
<dbReference type="AlphaFoldDB" id="A0A1H8VLU6"/>
<dbReference type="EMBL" id="FOEF01000004">
    <property type="protein sequence ID" value="SEP15838.1"/>
    <property type="molecule type" value="Genomic_DNA"/>
</dbReference>
<name>A0A1H8VLU6_9PSEU</name>
<dbReference type="InterPro" id="IPR032710">
    <property type="entry name" value="NTF2-like_dom_sf"/>
</dbReference>
<dbReference type="STRING" id="394193.SAMN04489732_104116"/>
<organism evidence="1 2">
    <name type="scientific">Amycolatopsis saalfeldensis</name>
    <dbReference type="NCBI Taxonomy" id="394193"/>
    <lineage>
        <taxon>Bacteria</taxon>
        <taxon>Bacillati</taxon>
        <taxon>Actinomycetota</taxon>
        <taxon>Actinomycetes</taxon>
        <taxon>Pseudonocardiales</taxon>
        <taxon>Pseudonocardiaceae</taxon>
        <taxon>Amycolatopsis</taxon>
    </lineage>
</organism>
<dbReference type="OrthoDB" id="5181013at2"/>
<keyword evidence="2" id="KW-1185">Reference proteome</keyword>
<reference evidence="1 2" key="1">
    <citation type="submission" date="2016-10" db="EMBL/GenBank/DDBJ databases">
        <authorList>
            <person name="de Groot N.N."/>
        </authorList>
    </citation>
    <scope>NUCLEOTIDE SEQUENCE [LARGE SCALE GENOMIC DNA]</scope>
    <source>
        <strain evidence="1 2">DSM 44993</strain>
    </source>
</reference>
<evidence type="ECO:0000313" key="1">
    <source>
        <dbReference type="EMBL" id="SEP15838.1"/>
    </source>
</evidence>
<sequence length="129" mass="14458">MEPAEVHRLVVEHAFTEEGLRYLAPDVVDHRGGAGGDHVGLDAWREKWEALSRGDFTPGLSELSVRVEQNVSAGEFSVNRYTSSGTETATGRRYSVTSMDMIRVREGRIVEHWALMDVTDRAAQLRSDR</sequence>
<gene>
    <name evidence="1" type="ORF">SAMN04489732_104116</name>
</gene>
<evidence type="ECO:0000313" key="2">
    <source>
        <dbReference type="Proteomes" id="UP000198582"/>
    </source>
</evidence>
<dbReference type="InterPro" id="IPR009959">
    <property type="entry name" value="Cyclase_SnoaL-like"/>
</dbReference>
<dbReference type="Proteomes" id="UP000198582">
    <property type="component" value="Unassembled WGS sequence"/>
</dbReference>
<dbReference type="RefSeq" id="WP_091616589.1">
    <property type="nucleotide sequence ID" value="NZ_FOEF01000004.1"/>
</dbReference>
<dbReference type="SUPFAM" id="SSF54427">
    <property type="entry name" value="NTF2-like"/>
    <property type="match status" value="1"/>
</dbReference>
<dbReference type="Pfam" id="PF07366">
    <property type="entry name" value="SnoaL"/>
    <property type="match status" value="1"/>
</dbReference>
<dbReference type="Gene3D" id="3.10.450.50">
    <property type="match status" value="1"/>
</dbReference>
<accession>A0A1H8VLU6</accession>